<dbReference type="PANTHER" id="PTHR48100">
    <property type="entry name" value="BROAD-SPECIFICITY PHOSPHATASE YOR283W-RELATED"/>
    <property type="match status" value="1"/>
</dbReference>
<dbReference type="KEGG" id="pmad:BAY61_00715"/>
<gene>
    <name evidence="1" type="ORF">SAMN05421630_10395</name>
</gene>
<dbReference type="Proteomes" id="UP000199494">
    <property type="component" value="Unassembled WGS sequence"/>
</dbReference>
<dbReference type="CDD" id="cd07067">
    <property type="entry name" value="HP_PGM_like"/>
    <property type="match status" value="1"/>
</dbReference>
<dbReference type="RefSeq" id="WP_091801169.1">
    <property type="nucleotide sequence ID" value="NZ_CP016353.1"/>
</dbReference>
<protein>
    <submittedName>
        <fullName evidence="1">Probable phosphoglycerate mutase</fullName>
    </submittedName>
</protein>
<proteinExistence type="predicted"/>
<dbReference type="GO" id="GO:0005737">
    <property type="term" value="C:cytoplasm"/>
    <property type="evidence" value="ECO:0007669"/>
    <property type="project" value="TreeGrafter"/>
</dbReference>
<dbReference type="OrthoDB" id="9793115at2"/>
<dbReference type="SMART" id="SM00855">
    <property type="entry name" value="PGAM"/>
    <property type="match status" value="1"/>
</dbReference>
<dbReference type="InterPro" id="IPR029033">
    <property type="entry name" value="His_PPase_superfam"/>
</dbReference>
<reference evidence="1 2" key="1">
    <citation type="submission" date="2016-10" db="EMBL/GenBank/DDBJ databases">
        <authorList>
            <person name="de Groot N.N."/>
        </authorList>
    </citation>
    <scope>NUCLEOTIDE SEQUENCE [LARGE SCALE GENOMIC DNA]</scope>
    <source>
        <strain evidence="1 2">CGMCC 4.5506</strain>
    </source>
</reference>
<dbReference type="InterPro" id="IPR050275">
    <property type="entry name" value="PGM_Phosphatase"/>
</dbReference>
<keyword evidence="2" id="KW-1185">Reference proteome</keyword>
<dbReference type="EMBL" id="FMZE01000003">
    <property type="protein sequence ID" value="SDC66197.1"/>
    <property type="molecule type" value="Genomic_DNA"/>
</dbReference>
<evidence type="ECO:0000313" key="2">
    <source>
        <dbReference type="Proteomes" id="UP000199494"/>
    </source>
</evidence>
<dbReference type="Gene3D" id="3.40.50.1240">
    <property type="entry name" value="Phosphoglycerate mutase-like"/>
    <property type="match status" value="1"/>
</dbReference>
<dbReference type="PANTHER" id="PTHR48100:SF58">
    <property type="entry name" value="PE-PGRS FAMILY PROTEIN PE_PGRS11"/>
    <property type="match status" value="1"/>
</dbReference>
<dbReference type="SUPFAM" id="SSF53254">
    <property type="entry name" value="Phosphoglycerate mutase-like"/>
    <property type="match status" value="1"/>
</dbReference>
<name>A0A222VIK2_9PSEU</name>
<sequence>MRLYLVRHAESEANILKILNSALPGPPLTELGHSQASGLVERLSGEPIAAVYASRATRAQQTATPLATSLAMSVQVVDGIQEVFVGDLEDRGDQEALMSYFTTARAWASGDLSMGMPGGETGEQVRTRFVSAIDGLHAKHADVDADKAIVVVSHGGAIRLGAEWLADNVGQELAGKELLDNTAMVRFESLADGRWRCLDWAGSPIRG</sequence>
<dbReference type="STRING" id="530584.SAMN05421630_10395"/>
<organism evidence="1 2">
    <name type="scientific">Prauserella marina</name>
    <dbReference type="NCBI Taxonomy" id="530584"/>
    <lineage>
        <taxon>Bacteria</taxon>
        <taxon>Bacillati</taxon>
        <taxon>Actinomycetota</taxon>
        <taxon>Actinomycetes</taxon>
        <taxon>Pseudonocardiales</taxon>
        <taxon>Pseudonocardiaceae</taxon>
        <taxon>Prauserella</taxon>
    </lineage>
</organism>
<accession>A0A222VIK2</accession>
<dbReference type="AlphaFoldDB" id="A0A222VIK2"/>
<dbReference type="InterPro" id="IPR013078">
    <property type="entry name" value="His_Pase_superF_clade-1"/>
</dbReference>
<evidence type="ECO:0000313" key="1">
    <source>
        <dbReference type="EMBL" id="SDC66197.1"/>
    </source>
</evidence>
<dbReference type="Pfam" id="PF00300">
    <property type="entry name" value="His_Phos_1"/>
    <property type="match status" value="1"/>
</dbReference>
<dbReference type="GO" id="GO:0016791">
    <property type="term" value="F:phosphatase activity"/>
    <property type="evidence" value="ECO:0007669"/>
    <property type="project" value="TreeGrafter"/>
</dbReference>